<evidence type="ECO:0000256" key="4">
    <source>
        <dbReference type="ARBA" id="ARBA00022643"/>
    </source>
</evidence>
<evidence type="ECO:0000256" key="2">
    <source>
        <dbReference type="ARBA" id="ARBA00007118"/>
    </source>
</evidence>
<dbReference type="PROSITE" id="PS51725">
    <property type="entry name" value="ABM"/>
    <property type="match status" value="1"/>
</dbReference>
<keyword evidence="7" id="KW-0503">Monooxygenase</keyword>
<dbReference type="Pfam" id="PF00881">
    <property type="entry name" value="Nitroreductase"/>
    <property type="match status" value="1"/>
</dbReference>
<evidence type="ECO:0000313" key="9">
    <source>
        <dbReference type="Proteomes" id="UP000576368"/>
    </source>
</evidence>
<sequence>MIRINVTVEVKSEVRAQVVELLREMSELSRQEKGCIGYEILENNRLDNVLMIIETWENETLLAVHKGSDHFVRIIPRVRELATEMCSQKFTDMAAVNEAIVGRRSVRNYAPDKVCVETIERLLRAAMYAPSVKDRRPWEFFVIEDREHLDTLAETLPEGMALRTAPAAILVCCNTRRAGLDGGNWPQELGACVQNLMLQAYGEKLGTTWVGIYPQMHRVHQVKTLFHLSSEFVPFAVVAIGKPADEQAPVPERYDPSKIHFITR</sequence>
<dbReference type="Proteomes" id="UP000576368">
    <property type="component" value="Unassembled WGS sequence"/>
</dbReference>
<reference evidence="7 9" key="2">
    <citation type="submission" date="2020-03" db="EMBL/GenBank/DDBJ databases">
        <title>Genomic Encyclopedia of Type Strains, Phase IV (KMG-IV): sequencing the most valuable type-strain genomes for metagenomic binning, comparative biology and taxonomic classification.</title>
        <authorList>
            <person name="Goeker M."/>
        </authorList>
    </citation>
    <scope>NUCLEOTIDE SEQUENCE [LARGE SCALE GENOMIC DNA]</scope>
    <source>
        <strain evidence="7 9">DSM 105722</strain>
    </source>
</reference>
<dbReference type="InterPro" id="IPR007138">
    <property type="entry name" value="ABM_dom"/>
</dbReference>
<dbReference type="EMBL" id="JAATLI010000007">
    <property type="protein sequence ID" value="NJC18551.1"/>
    <property type="molecule type" value="Genomic_DNA"/>
</dbReference>
<dbReference type="PANTHER" id="PTHR43673">
    <property type="entry name" value="NAD(P)H NITROREDUCTASE YDGI-RELATED"/>
    <property type="match status" value="1"/>
</dbReference>
<keyword evidence="5" id="KW-0560">Oxidoreductase</keyword>
<feature type="domain" description="ABM" evidence="6">
    <location>
        <begin position="2"/>
        <end position="90"/>
    </location>
</feature>
<dbReference type="Gene3D" id="3.30.70.100">
    <property type="match status" value="1"/>
</dbReference>
<keyword evidence="10" id="KW-1185">Reference proteome</keyword>
<dbReference type="SUPFAM" id="SSF55469">
    <property type="entry name" value="FMN-dependent nitroreductase-like"/>
    <property type="match status" value="1"/>
</dbReference>
<dbReference type="AlphaFoldDB" id="A0A7X6BJZ8"/>
<accession>A0A7X6BJZ8</accession>
<dbReference type="GO" id="GO:0004497">
    <property type="term" value="F:monooxygenase activity"/>
    <property type="evidence" value="ECO:0007669"/>
    <property type="project" value="UniProtKB-KW"/>
</dbReference>
<evidence type="ECO:0000256" key="5">
    <source>
        <dbReference type="ARBA" id="ARBA00023002"/>
    </source>
</evidence>
<dbReference type="InterPro" id="IPR011008">
    <property type="entry name" value="Dimeric_a/b-barrel"/>
</dbReference>
<comment type="similarity">
    <text evidence="2">Belongs to the nitroreductase family.</text>
</comment>
<dbReference type="Pfam" id="PF03992">
    <property type="entry name" value="ABM"/>
    <property type="match status" value="1"/>
</dbReference>
<dbReference type="SUPFAM" id="SSF54909">
    <property type="entry name" value="Dimeric alpha+beta barrel"/>
    <property type="match status" value="1"/>
</dbReference>
<evidence type="ECO:0000256" key="1">
    <source>
        <dbReference type="ARBA" id="ARBA00001917"/>
    </source>
</evidence>
<dbReference type="RefSeq" id="WP_118302174.1">
    <property type="nucleotide sequence ID" value="NZ_BMPA01000007.1"/>
</dbReference>
<comment type="cofactor">
    <cofactor evidence="1">
        <name>FMN</name>
        <dbReference type="ChEBI" id="CHEBI:58210"/>
    </cofactor>
</comment>
<evidence type="ECO:0000313" key="8">
    <source>
        <dbReference type="EMBL" id="WOF11202.1"/>
    </source>
</evidence>
<protein>
    <submittedName>
        <fullName evidence="7">Nitroreductase/quinol monooxygenase YgiN</fullName>
    </submittedName>
</protein>
<organism evidence="7 9">
    <name type="scientific">Butyricimonas paravirosa</name>
    <dbReference type="NCBI Taxonomy" id="1472417"/>
    <lineage>
        <taxon>Bacteria</taxon>
        <taxon>Pseudomonadati</taxon>
        <taxon>Bacteroidota</taxon>
        <taxon>Bacteroidia</taxon>
        <taxon>Bacteroidales</taxon>
        <taxon>Odoribacteraceae</taxon>
        <taxon>Butyricimonas</taxon>
    </lineage>
</organism>
<gene>
    <name evidence="8" type="ORF">F1644_02440</name>
    <name evidence="7" type="ORF">GGR15_002178</name>
</gene>
<evidence type="ECO:0000313" key="7">
    <source>
        <dbReference type="EMBL" id="NJC18551.1"/>
    </source>
</evidence>
<evidence type="ECO:0000256" key="3">
    <source>
        <dbReference type="ARBA" id="ARBA00022630"/>
    </source>
</evidence>
<keyword evidence="3" id="KW-0285">Flavoprotein</keyword>
<reference evidence="8 10" key="1">
    <citation type="submission" date="2019-09" db="EMBL/GenBank/DDBJ databases">
        <title>Butyricimonas paravirosa DSM 105722 (=214-4 = JCM 18677 = CCUG 65563).</title>
        <authorList>
            <person name="Le Roy T."/>
            <person name="Cani P.D."/>
        </authorList>
    </citation>
    <scope>NUCLEOTIDE SEQUENCE [LARGE SCALE GENOMIC DNA]</scope>
    <source>
        <strain evidence="8 10">DSM 105722</strain>
    </source>
</reference>
<name>A0A7X6BJZ8_9BACT</name>
<dbReference type="PANTHER" id="PTHR43673:SF2">
    <property type="entry name" value="NITROREDUCTASE"/>
    <property type="match status" value="1"/>
</dbReference>
<evidence type="ECO:0000313" key="10">
    <source>
        <dbReference type="Proteomes" id="UP001302374"/>
    </source>
</evidence>
<dbReference type="Proteomes" id="UP001302374">
    <property type="component" value="Chromosome"/>
</dbReference>
<dbReference type="GeneID" id="86890122"/>
<dbReference type="InterPro" id="IPR000415">
    <property type="entry name" value="Nitroreductase-like"/>
</dbReference>
<evidence type="ECO:0000259" key="6">
    <source>
        <dbReference type="PROSITE" id="PS51725"/>
    </source>
</evidence>
<keyword evidence="4" id="KW-0288">FMN</keyword>
<dbReference type="EMBL" id="CP043839">
    <property type="protein sequence ID" value="WOF11202.1"/>
    <property type="molecule type" value="Genomic_DNA"/>
</dbReference>
<dbReference type="InterPro" id="IPR029479">
    <property type="entry name" value="Nitroreductase"/>
</dbReference>
<dbReference type="Gene3D" id="3.40.109.10">
    <property type="entry name" value="NADH Oxidase"/>
    <property type="match status" value="1"/>
</dbReference>
<proteinExistence type="inferred from homology"/>